<dbReference type="GO" id="GO:0030436">
    <property type="term" value="P:asexual sporulation"/>
    <property type="evidence" value="ECO:0007669"/>
    <property type="project" value="UniProtKB-UniRule"/>
</dbReference>
<dbReference type="GO" id="GO:0042601">
    <property type="term" value="C:endospore-forming forespore"/>
    <property type="evidence" value="ECO:0007669"/>
    <property type="project" value="InterPro"/>
</dbReference>
<dbReference type="NCBIfam" id="TIGR02861">
    <property type="entry name" value="SASP_H"/>
    <property type="match status" value="1"/>
</dbReference>
<reference evidence="6" key="1">
    <citation type="submission" date="2017-08" db="EMBL/GenBank/DDBJ databases">
        <authorList>
            <person name="Huang Z."/>
        </authorList>
    </citation>
    <scope>NUCLEOTIDE SEQUENCE [LARGE SCALE GENOMIC DNA]</scope>
    <source>
        <strain evidence="6">SA5d-4</strain>
    </source>
</reference>
<dbReference type="HAMAP" id="MF_00667">
    <property type="entry name" value="SspH"/>
    <property type="match status" value="1"/>
</dbReference>
<evidence type="ECO:0000313" key="5">
    <source>
        <dbReference type="EMBL" id="OZM57421.1"/>
    </source>
</evidence>
<comment type="subcellular location">
    <subcellularLocation>
        <location evidence="1 4">Spore core</location>
    </subcellularLocation>
</comment>
<evidence type="ECO:0000256" key="2">
    <source>
        <dbReference type="ARBA" id="ARBA00006573"/>
    </source>
</evidence>
<dbReference type="EMBL" id="NPIA01000003">
    <property type="protein sequence ID" value="OZM57421.1"/>
    <property type="molecule type" value="Genomic_DNA"/>
</dbReference>
<keyword evidence="6" id="KW-1185">Reference proteome</keyword>
<dbReference type="GO" id="GO:0030435">
    <property type="term" value="P:sporulation resulting in formation of a cellular spore"/>
    <property type="evidence" value="ECO:0007669"/>
    <property type="project" value="UniProtKB-KW"/>
</dbReference>
<organism evidence="5 6">
    <name type="scientific">Lottiidibacillus patelloidae</name>
    <dbReference type="NCBI Taxonomy" id="2670334"/>
    <lineage>
        <taxon>Bacteria</taxon>
        <taxon>Bacillati</taxon>
        <taxon>Bacillota</taxon>
        <taxon>Bacilli</taxon>
        <taxon>Bacillales</taxon>
        <taxon>Bacillaceae</taxon>
        <taxon>Lottiidibacillus</taxon>
    </lineage>
</organism>
<dbReference type="AlphaFoldDB" id="A0A263BUJ7"/>
<gene>
    <name evidence="4" type="primary">sspH</name>
    <name evidence="5" type="ORF">CIB95_08150</name>
</gene>
<protein>
    <recommendedName>
        <fullName evidence="4">Small, acid-soluble spore protein H</fullName>
        <shortName evidence="4">SASP H</shortName>
    </recommendedName>
</protein>
<accession>A0A263BUJ7</accession>
<dbReference type="Pfam" id="PF08141">
    <property type="entry name" value="SspH"/>
    <property type="match status" value="1"/>
</dbReference>
<sequence>MNINRAKQIIDSPNEIIVLHNNEAVWLQSVDENAQIARVYTRDNPDDEKQVNVKDLIEQ</sequence>
<evidence type="ECO:0000256" key="1">
    <source>
        <dbReference type="ARBA" id="ARBA00004288"/>
    </source>
</evidence>
<comment type="caution">
    <text evidence="5">The sequence shown here is derived from an EMBL/GenBank/DDBJ whole genome shotgun (WGS) entry which is preliminary data.</text>
</comment>
<name>A0A263BUJ7_9BACI</name>
<dbReference type="Proteomes" id="UP000217083">
    <property type="component" value="Unassembled WGS sequence"/>
</dbReference>
<comment type="induction">
    <text evidence="4">Expressed only in the forespore compartment of sporulating cells.</text>
</comment>
<dbReference type="InterPro" id="IPR012610">
    <property type="entry name" value="SASP_SspH"/>
</dbReference>
<evidence type="ECO:0000313" key="6">
    <source>
        <dbReference type="Proteomes" id="UP000217083"/>
    </source>
</evidence>
<proteinExistence type="evidence at transcript level"/>
<evidence type="ECO:0000256" key="3">
    <source>
        <dbReference type="ARBA" id="ARBA00022969"/>
    </source>
</evidence>
<comment type="similarity">
    <text evidence="2 4">Belongs to the SspH family.</text>
</comment>
<reference evidence="5 6" key="2">
    <citation type="submission" date="2017-09" db="EMBL/GenBank/DDBJ databases">
        <title>Bacillus patelloidae sp. nov., isolated from the intestinal tract of a marine limpet.</title>
        <authorList>
            <person name="Liu R."/>
            <person name="Dong C."/>
            <person name="Shao Z."/>
        </authorList>
    </citation>
    <scope>NUCLEOTIDE SEQUENCE [LARGE SCALE GENOMIC DNA]</scope>
    <source>
        <strain evidence="5 6">SA5d-4</strain>
    </source>
</reference>
<dbReference type="RefSeq" id="WP_094924064.1">
    <property type="nucleotide sequence ID" value="NZ_NPIA01000003.1"/>
</dbReference>
<evidence type="ECO:0000256" key="4">
    <source>
        <dbReference type="HAMAP-Rule" id="MF_00667"/>
    </source>
</evidence>
<keyword evidence="3 4" id="KW-0749">Sporulation</keyword>